<dbReference type="AlphaFoldDB" id="A0A4P2VPB4"/>
<sequence>MTKKVVFITYWPFNVRDAYRFDLSPFTKYGINYEYWDISLITDYEYHQKYIQSNDDELEISNYYTFNFVEEVLLRISQCQKIFVIMFPPLEEKYIWLYKYITEYKIEYCYMYINCIPFIKDISLKRLVKNALTIILKPFFLFSHSRSSHNVTKGPKLLILGGEKSKESIHKYLIKKKIPTLWAHNNDYDQYLKEKINENNNFNKDKYIVFLDEFFPFHSDLIYYKNIGKINADVYYNSLCDFFYKLENYTGYKVIIAAHPSSYYPKMQKNYFGGREVIKNNTLELVKNSELVVCHSSTSVSFANLFEKSILFIAMNEIINMSKLHSKCILVFSKYFGKKYIYIDKIKNFDKIKNNLFLHSKKKYLRYRNDFIKKSGTSEKFIFDILAEYLINNNS</sequence>
<keyword evidence="2" id="KW-1185">Reference proteome</keyword>
<organism evidence="1 2">
    <name type="scientific">Fluviispira sanaruensis</name>
    <dbReference type="NCBI Taxonomy" id="2493639"/>
    <lineage>
        <taxon>Bacteria</taxon>
        <taxon>Pseudomonadati</taxon>
        <taxon>Bdellovibrionota</taxon>
        <taxon>Oligoflexia</taxon>
        <taxon>Silvanigrellales</taxon>
        <taxon>Silvanigrellaceae</taxon>
        <taxon>Fluviispira</taxon>
    </lineage>
</organism>
<name>A0A4P2VPB4_FLUSA</name>
<reference evidence="1 2" key="1">
    <citation type="submission" date="2018-12" db="EMBL/GenBank/DDBJ databases">
        <title>Rubrispira sanarue gen. nov., sp., nov., a member of the order Silvanigrellales, isolated from a brackish lake in Hamamatsu Japan.</title>
        <authorList>
            <person name="Maejima Y."/>
            <person name="Iino T."/>
            <person name="Muraguchi Y."/>
            <person name="Fukuda K."/>
            <person name="Nojiri H."/>
            <person name="Ohkuma M."/>
            <person name="Moriuchi R."/>
            <person name="Dohra H."/>
            <person name="Kimbara K."/>
            <person name="Shintani M."/>
        </authorList>
    </citation>
    <scope>NUCLEOTIDE SEQUENCE [LARGE SCALE GENOMIC DNA]</scope>
    <source>
        <strain evidence="1 2">RF1110005</strain>
    </source>
</reference>
<proteinExistence type="predicted"/>
<dbReference type="EMBL" id="AP019368">
    <property type="protein sequence ID" value="BBH54074.1"/>
    <property type="molecule type" value="Genomic_DNA"/>
</dbReference>
<dbReference type="RefSeq" id="WP_130611143.1">
    <property type="nucleotide sequence ID" value="NZ_AP019368.1"/>
</dbReference>
<protein>
    <submittedName>
        <fullName evidence="1">Uncharacterized protein</fullName>
    </submittedName>
</protein>
<accession>A0A4P2VPB4</accession>
<dbReference type="OrthoDB" id="7346858at2"/>
<evidence type="ECO:0000313" key="2">
    <source>
        <dbReference type="Proteomes" id="UP000291236"/>
    </source>
</evidence>
<gene>
    <name evidence="1" type="ORF">JCM31447_25310</name>
</gene>
<evidence type="ECO:0000313" key="1">
    <source>
        <dbReference type="EMBL" id="BBH54074.1"/>
    </source>
</evidence>
<dbReference type="KEGG" id="sbf:JCM31447_25310"/>
<dbReference type="Proteomes" id="UP000291236">
    <property type="component" value="Chromosome"/>
</dbReference>